<organism evidence="2 3">
    <name type="scientific">Coleofasciculus chthonoplastes PCC 7420</name>
    <dbReference type="NCBI Taxonomy" id="118168"/>
    <lineage>
        <taxon>Bacteria</taxon>
        <taxon>Bacillati</taxon>
        <taxon>Cyanobacteriota</taxon>
        <taxon>Cyanophyceae</taxon>
        <taxon>Coleofasciculales</taxon>
        <taxon>Coleofasciculaceae</taxon>
        <taxon>Coleofasciculus</taxon>
    </lineage>
</organism>
<evidence type="ECO:0000313" key="2">
    <source>
        <dbReference type="EMBL" id="EDX77655.1"/>
    </source>
</evidence>
<feature type="compositionally biased region" description="Acidic residues" evidence="1">
    <location>
        <begin position="66"/>
        <end position="106"/>
    </location>
</feature>
<dbReference type="Proteomes" id="UP000003835">
    <property type="component" value="Unassembled WGS sequence"/>
</dbReference>
<proteinExistence type="predicted"/>
<name>B4VKJ3_9CYAN</name>
<keyword evidence="3" id="KW-1185">Reference proteome</keyword>
<dbReference type="EMBL" id="DS989843">
    <property type="protein sequence ID" value="EDX77655.1"/>
    <property type="molecule type" value="Genomic_DNA"/>
</dbReference>
<gene>
    <name evidence="2" type="ORF">MC7420_2979</name>
</gene>
<feature type="region of interest" description="Disordered" evidence="1">
    <location>
        <begin position="45"/>
        <end position="116"/>
    </location>
</feature>
<dbReference type="InterPro" id="IPR013424">
    <property type="entry name" value="Ice-binding_C"/>
</dbReference>
<dbReference type="NCBIfam" id="TIGR02595">
    <property type="entry name" value="PEP_CTERM"/>
    <property type="match status" value="1"/>
</dbReference>
<evidence type="ECO:0000313" key="3">
    <source>
        <dbReference type="Proteomes" id="UP000003835"/>
    </source>
</evidence>
<accession>B4VKJ3</accession>
<feature type="compositionally biased region" description="Pro residues" evidence="1">
    <location>
        <begin position="47"/>
        <end position="63"/>
    </location>
</feature>
<evidence type="ECO:0000256" key="1">
    <source>
        <dbReference type="SAM" id="MobiDB-lite"/>
    </source>
</evidence>
<sequence length="138" mass="15120">MLRVYYLDGISSDIDDALNSSFGEFSFDTRASSYTNWIDDILTRWQPPTPPVVDNPVPTPPVVNDPGDDIDENLPSDDDIADDPIDNTPDDEIPDNPDDSIGDDSPSDPVSVPEPRSLAGLMAFATGLWLTKKKKVSR</sequence>
<dbReference type="AlphaFoldDB" id="B4VKJ3"/>
<protein>
    <submittedName>
        <fullName evidence="2">PEP-CTERM putative exosortase interaction domain protein</fullName>
    </submittedName>
</protein>
<reference evidence="2 3" key="1">
    <citation type="submission" date="2008-07" db="EMBL/GenBank/DDBJ databases">
        <authorList>
            <person name="Tandeau de Marsac N."/>
            <person name="Ferriera S."/>
            <person name="Johnson J."/>
            <person name="Kravitz S."/>
            <person name="Beeson K."/>
            <person name="Sutton G."/>
            <person name="Rogers Y.-H."/>
            <person name="Friedman R."/>
            <person name="Frazier M."/>
            <person name="Venter J.C."/>
        </authorList>
    </citation>
    <scope>NUCLEOTIDE SEQUENCE [LARGE SCALE GENOMIC DNA]</scope>
    <source>
        <strain evidence="2 3">PCC 7420</strain>
    </source>
</reference>
<feature type="compositionally biased region" description="Low complexity" evidence="1">
    <location>
        <begin position="107"/>
        <end position="116"/>
    </location>
</feature>
<dbReference type="HOGENOM" id="CLU_1851734_0_0_3"/>